<name>A0A1I6JLA5_9SPHN</name>
<dbReference type="RefSeq" id="WP_093310084.1">
    <property type="nucleotide sequence ID" value="NZ_FOZG01000001.1"/>
</dbReference>
<dbReference type="Proteomes" id="UP000198824">
    <property type="component" value="Unassembled WGS sequence"/>
</dbReference>
<organism evidence="1 2">
    <name type="scientific">Sphingomonas jatrophae</name>
    <dbReference type="NCBI Taxonomy" id="1166337"/>
    <lineage>
        <taxon>Bacteria</taxon>
        <taxon>Pseudomonadati</taxon>
        <taxon>Pseudomonadota</taxon>
        <taxon>Alphaproteobacteria</taxon>
        <taxon>Sphingomonadales</taxon>
        <taxon>Sphingomonadaceae</taxon>
        <taxon>Sphingomonas</taxon>
    </lineage>
</organism>
<protein>
    <submittedName>
        <fullName evidence="1">Uncharacterized protein</fullName>
    </submittedName>
</protein>
<dbReference type="STRING" id="1166337.SAMN05192580_0456"/>
<dbReference type="EMBL" id="FOZG01000001">
    <property type="protein sequence ID" value="SFR79772.1"/>
    <property type="molecule type" value="Genomic_DNA"/>
</dbReference>
<reference evidence="1 2" key="1">
    <citation type="submission" date="2016-10" db="EMBL/GenBank/DDBJ databases">
        <authorList>
            <person name="de Groot N.N."/>
        </authorList>
    </citation>
    <scope>NUCLEOTIDE SEQUENCE [LARGE SCALE GENOMIC DNA]</scope>
    <source>
        <strain evidence="1 2">S5-249</strain>
    </source>
</reference>
<gene>
    <name evidence="1" type="ORF">SAMN05192580_0456</name>
</gene>
<evidence type="ECO:0000313" key="1">
    <source>
        <dbReference type="EMBL" id="SFR79772.1"/>
    </source>
</evidence>
<evidence type="ECO:0000313" key="2">
    <source>
        <dbReference type="Proteomes" id="UP000198824"/>
    </source>
</evidence>
<dbReference type="AlphaFoldDB" id="A0A1I6JLA5"/>
<sequence length="122" mass="12902">MATEKEKRLRDRSSGGRALLVETVPACLDPLAWGNGAVPQDMRAYRDVEVQVSGLSGGDSISITRSLVEGGTYVAPKWVSHAFETGDVITADGTYGFSGFALLKWAKTGNASNPSVVIRGSN</sequence>
<proteinExistence type="predicted"/>
<keyword evidence="2" id="KW-1185">Reference proteome</keyword>
<accession>A0A1I6JLA5</accession>